<feature type="region of interest" description="Disordered" evidence="3">
    <location>
        <begin position="266"/>
        <end position="291"/>
    </location>
</feature>
<dbReference type="PANTHER" id="PTHR13903">
    <property type="entry name" value="PIRIN-RELATED"/>
    <property type="match status" value="1"/>
</dbReference>
<reference evidence="6 7" key="1">
    <citation type="submission" date="2021-08" db="EMBL/GenBank/DDBJ databases">
        <authorList>
            <person name="Peeters C."/>
        </authorList>
    </citation>
    <scope>NUCLEOTIDE SEQUENCE [LARGE SCALE GENOMIC DNA]</scope>
    <source>
        <strain evidence="6 7">LMG 23992</strain>
    </source>
</reference>
<dbReference type="EMBL" id="CAJZAI010000009">
    <property type="protein sequence ID" value="CAG9178469.1"/>
    <property type="molecule type" value="Genomic_DNA"/>
</dbReference>
<evidence type="ECO:0000313" key="6">
    <source>
        <dbReference type="EMBL" id="CAG9178469.1"/>
    </source>
</evidence>
<dbReference type="CDD" id="cd02909">
    <property type="entry name" value="cupin_pirin_N"/>
    <property type="match status" value="1"/>
</dbReference>
<comment type="caution">
    <text evidence="6">The sequence shown here is derived from an EMBL/GenBank/DDBJ whole genome shotgun (WGS) entry which is preliminary data.</text>
</comment>
<dbReference type="CDD" id="cd02247">
    <property type="entry name" value="cupin_pirin_C"/>
    <property type="match status" value="1"/>
</dbReference>
<dbReference type="InterPro" id="IPR003829">
    <property type="entry name" value="Pirin_N_dom"/>
</dbReference>
<dbReference type="Gene3D" id="2.60.120.10">
    <property type="entry name" value="Jelly Rolls"/>
    <property type="match status" value="2"/>
</dbReference>
<dbReference type="PIRSF" id="PIRSF006232">
    <property type="entry name" value="Pirin"/>
    <property type="match status" value="1"/>
</dbReference>
<dbReference type="Pfam" id="PF05726">
    <property type="entry name" value="Pirin_C"/>
    <property type="match status" value="1"/>
</dbReference>
<dbReference type="SUPFAM" id="SSF51182">
    <property type="entry name" value="RmlC-like cupins"/>
    <property type="match status" value="1"/>
</dbReference>
<dbReference type="Proteomes" id="UP000727654">
    <property type="component" value="Unassembled WGS sequence"/>
</dbReference>
<sequence length="291" mass="31633">MSAIEHLLKPHVRDLGDFTVRRLLPAAATQTVGPFIFFDHMGPVTLPPGQGADVRPHPHIGLATVTYLFDGEIMHRDSLGSEQLIRPGDVNWMTAGNGIVHSERSPESVRKAGARLHGIQTWVALPKGHETVEPSFFHHPGATLPKIELPGVRMTVIAGDAFGKTSPVKVFSRTLYVAIEMDAGASLEIPPEHAERGIYPVDGSVALDAEVLPAEHMVVLAPGQTVTLTATVPSRVMLLGGDPTDGRRHIFWNFVASSKEAIEAASQRWEDDQFPHVPGETERIPLPPRKP</sequence>
<keyword evidence="7" id="KW-1185">Reference proteome</keyword>
<comment type="similarity">
    <text evidence="1 2">Belongs to the pirin family.</text>
</comment>
<evidence type="ECO:0000256" key="1">
    <source>
        <dbReference type="ARBA" id="ARBA00008416"/>
    </source>
</evidence>
<dbReference type="InterPro" id="IPR011051">
    <property type="entry name" value="RmlC_Cupin_sf"/>
</dbReference>
<evidence type="ECO:0008006" key="8">
    <source>
        <dbReference type="Google" id="ProtNLM"/>
    </source>
</evidence>
<organism evidence="6 7">
    <name type="scientific">Cupriavidus laharis</name>
    <dbReference type="NCBI Taxonomy" id="151654"/>
    <lineage>
        <taxon>Bacteria</taxon>
        <taxon>Pseudomonadati</taxon>
        <taxon>Pseudomonadota</taxon>
        <taxon>Betaproteobacteria</taxon>
        <taxon>Burkholderiales</taxon>
        <taxon>Burkholderiaceae</taxon>
        <taxon>Cupriavidus</taxon>
    </lineage>
</organism>
<feature type="domain" description="Pirin N-terminal" evidence="4">
    <location>
        <begin position="19"/>
        <end position="123"/>
    </location>
</feature>
<accession>A0ABN7Z316</accession>
<dbReference type="InterPro" id="IPR014710">
    <property type="entry name" value="RmlC-like_jellyroll"/>
</dbReference>
<name>A0ABN7Z316_9BURK</name>
<evidence type="ECO:0000259" key="5">
    <source>
        <dbReference type="Pfam" id="PF05726"/>
    </source>
</evidence>
<feature type="domain" description="Pirin C-terminal" evidence="5">
    <location>
        <begin position="176"/>
        <end position="274"/>
    </location>
</feature>
<protein>
    <recommendedName>
        <fullName evidence="8">Pirin family protein</fullName>
    </recommendedName>
</protein>
<dbReference type="InterPro" id="IPR008778">
    <property type="entry name" value="Pirin_C_dom"/>
</dbReference>
<proteinExistence type="inferred from homology"/>
<feature type="compositionally biased region" description="Basic and acidic residues" evidence="3">
    <location>
        <begin position="268"/>
        <end position="283"/>
    </location>
</feature>
<dbReference type="PANTHER" id="PTHR13903:SF8">
    <property type="entry name" value="PIRIN"/>
    <property type="match status" value="1"/>
</dbReference>
<evidence type="ECO:0000313" key="7">
    <source>
        <dbReference type="Proteomes" id="UP000727654"/>
    </source>
</evidence>
<evidence type="ECO:0000259" key="4">
    <source>
        <dbReference type="Pfam" id="PF02678"/>
    </source>
</evidence>
<gene>
    <name evidence="6" type="ORF">LMG23992_03760</name>
</gene>
<dbReference type="InterPro" id="IPR012093">
    <property type="entry name" value="Pirin"/>
</dbReference>
<dbReference type="Pfam" id="PF02678">
    <property type="entry name" value="Pirin"/>
    <property type="match status" value="1"/>
</dbReference>
<evidence type="ECO:0000256" key="2">
    <source>
        <dbReference type="RuleBase" id="RU003457"/>
    </source>
</evidence>
<dbReference type="RefSeq" id="WP_224081315.1">
    <property type="nucleotide sequence ID" value="NZ_CAJZAI010000009.1"/>
</dbReference>
<evidence type="ECO:0000256" key="3">
    <source>
        <dbReference type="SAM" id="MobiDB-lite"/>
    </source>
</evidence>